<accession>A0A248K2A7</accession>
<evidence type="ECO:0000256" key="4">
    <source>
        <dbReference type="ARBA" id="ARBA00023163"/>
    </source>
</evidence>
<reference evidence="6 7" key="1">
    <citation type="submission" date="2017-06" db="EMBL/GenBank/DDBJ databases">
        <title>Complete genome sequence of Nitrospirillum amazonense strain CBAmC, an endophytic nitrogen-fixing and plant growth-promoting bacterium, isolated from sugarcane.</title>
        <authorList>
            <person name="Schwab S."/>
            <person name="dos Santos Teixeira K.R."/>
            <person name="Simoes Araujo J.L."/>
            <person name="Soares Vidal M."/>
            <person name="Borges de Freitas H.R."/>
            <person name="Rivello Crivelaro A.L."/>
            <person name="Bueno de Camargo Nunes A."/>
            <person name="dos Santos C.M."/>
            <person name="Palmeira da Silva Rosa D."/>
            <person name="da Silva Padilha D."/>
            <person name="da Silva E."/>
            <person name="Araujo Terra L."/>
            <person name="Soares Mendes V."/>
            <person name="Farinelli L."/>
            <person name="Magalhaes Cruz L."/>
            <person name="Baldani J.I."/>
        </authorList>
    </citation>
    <scope>NUCLEOTIDE SEQUENCE [LARGE SCALE GENOMIC DNA]</scope>
    <source>
        <strain evidence="6 7">CBAmC</strain>
    </source>
</reference>
<evidence type="ECO:0000259" key="5">
    <source>
        <dbReference type="PROSITE" id="PS50931"/>
    </source>
</evidence>
<keyword evidence="2" id="KW-0805">Transcription regulation</keyword>
<sequence length="283" mass="30513">MLDTTLLRTFMEVARAQGFTEAGRRLGLRQSTVSQQIGRLEEAVSRRLFVRDTHTVRLTADGEALVEFARGMLELEERARQHFAGADLRGRVRLGAGEDFVISHLSDVLAAFVRRHPAVDLELTVGLSGFLYQKLDAGELDLVLAKRRPGDTLGRPLWRDRFVWAGREGEVLDPAKPVPLVLYTPPSISRSVALEALERHGRPWRIACVSGSLSGLRAAALAGLGVTVQPRAMLPSGMAEVPHLPPLVDVEFVLAGPGATGRGPAAALAQAITDSAVRLQGAA</sequence>
<organism evidence="6 7">
    <name type="scientific">Nitrospirillum viridazoti CBAmc</name>
    <dbReference type="NCBI Taxonomy" id="1441467"/>
    <lineage>
        <taxon>Bacteria</taxon>
        <taxon>Pseudomonadati</taxon>
        <taxon>Pseudomonadota</taxon>
        <taxon>Alphaproteobacteria</taxon>
        <taxon>Rhodospirillales</taxon>
        <taxon>Azospirillaceae</taxon>
        <taxon>Nitrospirillum</taxon>
        <taxon>Nitrospirillum viridazoti</taxon>
    </lineage>
</organism>
<feature type="domain" description="HTH lysR-type" evidence="5">
    <location>
        <begin position="2"/>
        <end position="59"/>
    </location>
</feature>
<name>A0A248K2A7_9PROT</name>
<evidence type="ECO:0000256" key="2">
    <source>
        <dbReference type="ARBA" id="ARBA00023015"/>
    </source>
</evidence>
<dbReference type="Gene3D" id="1.10.10.10">
    <property type="entry name" value="Winged helix-like DNA-binding domain superfamily/Winged helix DNA-binding domain"/>
    <property type="match status" value="1"/>
</dbReference>
<dbReference type="PANTHER" id="PTHR30579:SF7">
    <property type="entry name" value="HTH-TYPE TRANSCRIPTIONAL REGULATOR LRHA-RELATED"/>
    <property type="match status" value="1"/>
</dbReference>
<dbReference type="InterPro" id="IPR050176">
    <property type="entry name" value="LTTR"/>
</dbReference>
<dbReference type="KEGG" id="nao:Y958_27665"/>
<dbReference type="InterPro" id="IPR005119">
    <property type="entry name" value="LysR_subst-bd"/>
</dbReference>
<evidence type="ECO:0000256" key="3">
    <source>
        <dbReference type="ARBA" id="ARBA00023125"/>
    </source>
</evidence>
<dbReference type="AlphaFoldDB" id="A0A248K2A7"/>
<dbReference type="Proteomes" id="UP000197153">
    <property type="component" value="Chromosome 3"/>
</dbReference>
<dbReference type="RefSeq" id="WP_088875287.1">
    <property type="nucleotide sequence ID" value="NZ_CP022112.1"/>
</dbReference>
<keyword evidence="4" id="KW-0804">Transcription</keyword>
<dbReference type="PANTHER" id="PTHR30579">
    <property type="entry name" value="TRANSCRIPTIONAL REGULATOR"/>
    <property type="match status" value="1"/>
</dbReference>
<dbReference type="PROSITE" id="PS50931">
    <property type="entry name" value="HTH_LYSR"/>
    <property type="match status" value="1"/>
</dbReference>
<dbReference type="InterPro" id="IPR036390">
    <property type="entry name" value="WH_DNA-bd_sf"/>
</dbReference>
<evidence type="ECO:0000256" key="1">
    <source>
        <dbReference type="ARBA" id="ARBA00009437"/>
    </source>
</evidence>
<keyword evidence="7" id="KW-1185">Reference proteome</keyword>
<comment type="similarity">
    <text evidence="1">Belongs to the LysR transcriptional regulatory family.</text>
</comment>
<protein>
    <submittedName>
        <fullName evidence="6">LysR family transcriptional regulator</fullName>
    </submittedName>
</protein>
<dbReference type="SUPFAM" id="SSF46785">
    <property type="entry name" value="Winged helix' DNA-binding domain"/>
    <property type="match status" value="1"/>
</dbReference>
<dbReference type="Gene3D" id="3.40.190.10">
    <property type="entry name" value="Periplasmic binding protein-like II"/>
    <property type="match status" value="2"/>
</dbReference>
<dbReference type="GO" id="GO:0003677">
    <property type="term" value="F:DNA binding"/>
    <property type="evidence" value="ECO:0007669"/>
    <property type="project" value="UniProtKB-KW"/>
</dbReference>
<proteinExistence type="inferred from homology"/>
<dbReference type="FunFam" id="1.10.10.10:FF:000001">
    <property type="entry name" value="LysR family transcriptional regulator"/>
    <property type="match status" value="1"/>
</dbReference>
<dbReference type="Pfam" id="PF00126">
    <property type="entry name" value="HTH_1"/>
    <property type="match status" value="1"/>
</dbReference>
<keyword evidence="3" id="KW-0238">DNA-binding</keyword>
<dbReference type="GO" id="GO:0003700">
    <property type="term" value="F:DNA-binding transcription factor activity"/>
    <property type="evidence" value="ECO:0007669"/>
    <property type="project" value="InterPro"/>
</dbReference>
<dbReference type="SUPFAM" id="SSF53850">
    <property type="entry name" value="Periplasmic binding protein-like II"/>
    <property type="match status" value="1"/>
</dbReference>
<dbReference type="InterPro" id="IPR000847">
    <property type="entry name" value="LysR_HTH_N"/>
</dbReference>
<dbReference type="Pfam" id="PF03466">
    <property type="entry name" value="LysR_substrate"/>
    <property type="match status" value="1"/>
</dbReference>
<evidence type="ECO:0000313" key="6">
    <source>
        <dbReference type="EMBL" id="ASG24886.1"/>
    </source>
</evidence>
<dbReference type="EMBL" id="CP022112">
    <property type="protein sequence ID" value="ASG24886.1"/>
    <property type="molecule type" value="Genomic_DNA"/>
</dbReference>
<gene>
    <name evidence="6" type="ORF">Y958_27665</name>
</gene>
<dbReference type="InterPro" id="IPR036388">
    <property type="entry name" value="WH-like_DNA-bd_sf"/>
</dbReference>
<evidence type="ECO:0000313" key="7">
    <source>
        <dbReference type="Proteomes" id="UP000197153"/>
    </source>
</evidence>
<dbReference type="PRINTS" id="PR00039">
    <property type="entry name" value="HTHLYSR"/>
</dbReference>